<reference evidence="1" key="1">
    <citation type="journal article" date="2021" name="New Phytol.">
        <title>Evolutionary innovations through gain and loss of genes in the ectomycorrhizal Boletales.</title>
        <authorList>
            <person name="Wu G."/>
            <person name="Miyauchi S."/>
            <person name="Morin E."/>
            <person name="Kuo A."/>
            <person name="Drula E."/>
            <person name="Varga T."/>
            <person name="Kohler A."/>
            <person name="Feng B."/>
            <person name="Cao Y."/>
            <person name="Lipzen A."/>
            <person name="Daum C."/>
            <person name="Hundley H."/>
            <person name="Pangilinan J."/>
            <person name="Johnson J."/>
            <person name="Barry K."/>
            <person name="LaButti K."/>
            <person name="Ng V."/>
            <person name="Ahrendt S."/>
            <person name="Min B."/>
            <person name="Choi I.G."/>
            <person name="Park H."/>
            <person name="Plett J.M."/>
            <person name="Magnuson J."/>
            <person name="Spatafora J.W."/>
            <person name="Nagy L.G."/>
            <person name="Henrissat B."/>
            <person name="Grigoriev I.V."/>
            <person name="Yang Z.L."/>
            <person name="Xu J."/>
            <person name="Martin F.M."/>
        </authorList>
    </citation>
    <scope>NUCLEOTIDE SEQUENCE</scope>
    <source>
        <strain evidence="1">ATCC 28755</strain>
    </source>
</reference>
<accession>A0ACB8AR03</accession>
<keyword evidence="2" id="KW-1185">Reference proteome</keyword>
<dbReference type="EMBL" id="MU267598">
    <property type="protein sequence ID" value="KAH7915650.1"/>
    <property type="molecule type" value="Genomic_DNA"/>
</dbReference>
<protein>
    <submittedName>
        <fullName evidence="1">PUA-like domain-containing protein</fullName>
    </submittedName>
</protein>
<comment type="caution">
    <text evidence="1">The sequence shown here is derived from an EMBL/GenBank/DDBJ whole genome shotgun (WGS) entry which is preliminary data.</text>
</comment>
<proteinExistence type="predicted"/>
<name>A0ACB8AR03_9AGAM</name>
<evidence type="ECO:0000313" key="1">
    <source>
        <dbReference type="EMBL" id="KAH7915650.1"/>
    </source>
</evidence>
<sequence>MGITVRVAMNPLNVFNGDIALDDLRELCSNSGVHRPLMAGIQGSKNDGCTSIVLSNLYADDKDFGNTIIYTGAGGRDNINHKTGKPNRVGPQVRDQKWTDWGNSALRLSRSTQKPVRVIRSHKVVSEYAPAEGYRYDGLYTVTDAWREKNDRDLIICRFRLERLPDQPPLPGDITPSSEIIEEFEAIEERKFSETELSDGSDSEEQKPIVKKRKRRSSDVNPAPSTRSAPVSRSNQPPSTSSRPASKAADADNAVSSSSHRRLKLDPDWFTPKAPSSFRKGK</sequence>
<dbReference type="Proteomes" id="UP000790377">
    <property type="component" value="Unassembled WGS sequence"/>
</dbReference>
<gene>
    <name evidence="1" type="ORF">BJ138DRAFT_21210</name>
</gene>
<organism evidence="1 2">
    <name type="scientific">Hygrophoropsis aurantiaca</name>
    <dbReference type="NCBI Taxonomy" id="72124"/>
    <lineage>
        <taxon>Eukaryota</taxon>
        <taxon>Fungi</taxon>
        <taxon>Dikarya</taxon>
        <taxon>Basidiomycota</taxon>
        <taxon>Agaricomycotina</taxon>
        <taxon>Agaricomycetes</taxon>
        <taxon>Agaricomycetidae</taxon>
        <taxon>Boletales</taxon>
        <taxon>Coniophorineae</taxon>
        <taxon>Hygrophoropsidaceae</taxon>
        <taxon>Hygrophoropsis</taxon>
    </lineage>
</organism>
<evidence type="ECO:0000313" key="2">
    <source>
        <dbReference type="Proteomes" id="UP000790377"/>
    </source>
</evidence>